<reference evidence="2" key="1">
    <citation type="journal article" date="2014" name="Int. J. Syst. Evol. Microbiol.">
        <title>Complete genome sequence of Corynebacterium casei LMG S-19264T (=DSM 44701T), isolated from a smear-ripened cheese.</title>
        <authorList>
            <consortium name="US DOE Joint Genome Institute (JGI-PGF)"/>
            <person name="Walter F."/>
            <person name="Albersmeier A."/>
            <person name="Kalinowski J."/>
            <person name="Ruckert C."/>
        </authorList>
    </citation>
    <scope>NUCLEOTIDE SEQUENCE</scope>
    <source>
        <strain evidence="2">JCM 3131</strain>
    </source>
</reference>
<name>A0A918BHG1_9ACTN</name>
<protein>
    <recommendedName>
        <fullName evidence="4">Serine/threonine protein kinase</fullName>
    </recommendedName>
</protein>
<organism evidence="2 3">
    <name type="scientific">Streptomyces ruber</name>
    <dbReference type="NCBI Taxonomy" id="83378"/>
    <lineage>
        <taxon>Bacteria</taxon>
        <taxon>Bacillati</taxon>
        <taxon>Actinomycetota</taxon>
        <taxon>Actinomycetes</taxon>
        <taxon>Kitasatosporales</taxon>
        <taxon>Streptomycetaceae</taxon>
        <taxon>Streptomyces</taxon>
    </lineage>
</organism>
<evidence type="ECO:0000256" key="1">
    <source>
        <dbReference type="SAM" id="SignalP"/>
    </source>
</evidence>
<comment type="caution">
    <text evidence="2">The sequence shown here is derived from an EMBL/GenBank/DDBJ whole genome shotgun (WGS) entry which is preliminary data.</text>
</comment>
<keyword evidence="1" id="KW-0732">Signal</keyword>
<evidence type="ECO:0008006" key="4">
    <source>
        <dbReference type="Google" id="ProtNLM"/>
    </source>
</evidence>
<keyword evidence="3" id="KW-1185">Reference proteome</keyword>
<gene>
    <name evidence="2" type="ORF">GCM10010145_43650</name>
</gene>
<dbReference type="EMBL" id="BMQK01000010">
    <property type="protein sequence ID" value="GGQ69170.1"/>
    <property type="molecule type" value="Genomic_DNA"/>
</dbReference>
<evidence type="ECO:0000313" key="3">
    <source>
        <dbReference type="Proteomes" id="UP000620156"/>
    </source>
</evidence>
<evidence type="ECO:0000313" key="2">
    <source>
        <dbReference type="EMBL" id="GGQ69170.1"/>
    </source>
</evidence>
<proteinExistence type="predicted"/>
<dbReference type="RefSeq" id="WP_189218555.1">
    <property type="nucleotide sequence ID" value="NZ_BMQK01000010.1"/>
</dbReference>
<feature type="chain" id="PRO_5039549886" description="Serine/threonine protein kinase" evidence="1">
    <location>
        <begin position="31"/>
        <end position="100"/>
    </location>
</feature>
<reference evidence="2" key="2">
    <citation type="submission" date="2020-09" db="EMBL/GenBank/DDBJ databases">
        <authorList>
            <person name="Sun Q."/>
            <person name="Ohkuma M."/>
        </authorList>
    </citation>
    <scope>NUCLEOTIDE SEQUENCE</scope>
    <source>
        <strain evidence="2">JCM 3131</strain>
    </source>
</reference>
<sequence length="100" mass="10025">MHHTHAMRKSLRRICAAVAAAAALALPALTGVRVTGAAVPAGVTPDFSAGRAAGTVAAPPPLRGSVLTGRTVADGLCVRYASGTRPLPENRPTGSGKLEC</sequence>
<accession>A0A918BHG1</accession>
<dbReference type="AlphaFoldDB" id="A0A918BHG1"/>
<feature type="signal peptide" evidence="1">
    <location>
        <begin position="1"/>
        <end position="30"/>
    </location>
</feature>
<dbReference type="Proteomes" id="UP000620156">
    <property type="component" value="Unassembled WGS sequence"/>
</dbReference>